<dbReference type="Gene3D" id="3.90.230.10">
    <property type="entry name" value="Creatinase/methionine aminopeptidase superfamily"/>
    <property type="match status" value="1"/>
</dbReference>
<reference evidence="2 3" key="1">
    <citation type="submission" date="2018-08" db="EMBL/GenBank/DDBJ databases">
        <title>A genome reference for cultivated species of the human gut microbiota.</title>
        <authorList>
            <person name="Zou Y."/>
            <person name="Xue W."/>
            <person name="Luo G."/>
        </authorList>
    </citation>
    <scope>NUCLEOTIDE SEQUENCE [LARGE SCALE GENOMIC DNA]</scope>
    <source>
        <strain evidence="2 3">AF19-21</strain>
    </source>
</reference>
<dbReference type="RefSeq" id="WP_025655951.1">
    <property type="nucleotide sequence ID" value="NZ_QVIA01000002.1"/>
</dbReference>
<accession>A0A3E2X131</accession>
<organism evidence="2 3">
    <name type="scientific">Hungatella hathewayi</name>
    <dbReference type="NCBI Taxonomy" id="154046"/>
    <lineage>
        <taxon>Bacteria</taxon>
        <taxon>Bacillati</taxon>
        <taxon>Bacillota</taxon>
        <taxon>Clostridia</taxon>
        <taxon>Lachnospirales</taxon>
        <taxon>Lachnospiraceae</taxon>
        <taxon>Hungatella</taxon>
    </lineage>
</organism>
<dbReference type="SUPFAM" id="SSF55920">
    <property type="entry name" value="Creatinase/aminopeptidase"/>
    <property type="match status" value="1"/>
</dbReference>
<dbReference type="EMBL" id="QVIA01000002">
    <property type="protein sequence ID" value="RGC34987.1"/>
    <property type="molecule type" value="Genomic_DNA"/>
</dbReference>
<feature type="domain" description="Peptidase M24" evidence="1">
    <location>
        <begin position="213"/>
        <end position="401"/>
    </location>
</feature>
<dbReference type="AlphaFoldDB" id="A0A3E2X131"/>
<name>A0A3E2X131_9FIRM</name>
<proteinExistence type="predicted"/>
<evidence type="ECO:0000313" key="3">
    <source>
        <dbReference type="Proteomes" id="UP000261111"/>
    </source>
</evidence>
<gene>
    <name evidence="2" type="ORF">DWX41_01945</name>
</gene>
<comment type="caution">
    <text evidence="2">The sequence shown here is derived from an EMBL/GenBank/DDBJ whole genome shotgun (WGS) entry which is preliminary data.</text>
</comment>
<sequence length="467" mass="52504">MLIQRQQIKYDYIQKPEAEAASFPVDLTDKTMEDHRHKILEKMKCDNLDFLFVYADREHGGNFGYLTGFEPRFEEAVLVIHQNGKACLLLGNESLKMGGCARIKADVIHVPHFSLPNQPMETKYTLQELIRQAGIKEGMRGGVVGWKMFTSRYENNEKIFDAPYFLVNVVKDMTGQTGEICNKSDLFIHPGYGVRTRVNANEAAHYEFGASNAAACIMRLMEEIQVGKSELELAGYLNPGGQPLAVQTICATGERFTNAVTAPRNKRTALGDKFSMTIGLRGGLSCRTGFIAHDETELPKPQKEYLEHVVKPYYAALATWYSTIRTGITGGDIYEAVERTIPKAIFGWSLNPGHFVSGEEWLSSPFYQDSDIRLESGMMFQMDIIVSVPGYAGANAEDGILLADEELRKQIAVQYPDMWGRMQKRRKYMTETLGIPLSEDVLPMSGLCGYIRPYLLNKQMALHVSCR</sequence>
<dbReference type="InterPro" id="IPR036005">
    <property type="entry name" value="Creatinase/aminopeptidase-like"/>
</dbReference>
<dbReference type="Proteomes" id="UP000261111">
    <property type="component" value="Unassembled WGS sequence"/>
</dbReference>
<evidence type="ECO:0000313" key="2">
    <source>
        <dbReference type="EMBL" id="RGC34987.1"/>
    </source>
</evidence>
<dbReference type="Pfam" id="PF00557">
    <property type="entry name" value="Peptidase_M24"/>
    <property type="match status" value="1"/>
</dbReference>
<protein>
    <submittedName>
        <fullName evidence="2">M24 family metallopeptidase</fullName>
    </submittedName>
</protein>
<evidence type="ECO:0000259" key="1">
    <source>
        <dbReference type="Pfam" id="PF00557"/>
    </source>
</evidence>
<dbReference type="InterPro" id="IPR000994">
    <property type="entry name" value="Pept_M24"/>
</dbReference>
<dbReference type="GeneID" id="93335819"/>